<reference evidence="2" key="1">
    <citation type="submission" date="2021-05" db="EMBL/GenBank/DDBJ databases">
        <authorList>
            <person name="Alioto T."/>
            <person name="Alioto T."/>
            <person name="Gomez Garrido J."/>
        </authorList>
    </citation>
    <scope>NUCLEOTIDE SEQUENCE</scope>
</reference>
<sequence length="116" mass="11360">MAAPSAIAPNGPAPGPPSIAATAPPTPSSLQLASSARKGGRGGGGIRNSGGGPGPPHSSWPQSRSRSNISHINDDGDDDHHHTAPLTPAWAGLECPTGGHRGALVPGGCSPGRTDD</sequence>
<organism evidence="2">
    <name type="scientific">Culex pipiens</name>
    <name type="common">House mosquito</name>
    <dbReference type="NCBI Taxonomy" id="7175"/>
    <lineage>
        <taxon>Eukaryota</taxon>
        <taxon>Metazoa</taxon>
        <taxon>Ecdysozoa</taxon>
        <taxon>Arthropoda</taxon>
        <taxon>Hexapoda</taxon>
        <taxon>Insecta</taxon>
        <taxon>Pterygota</taxon>
        <taxon>Neoptera</taxon>
        <taxon>Endopterygota</taxon>
        <taxon>Diptera</taxon>
        <taxon>Nematocera</taxon>
        <taxon>Culicoidea</taxon>
        <taxon>Culicidae</taxon>
        <taxon>Culicinae</taxon>
        <taxon>Culicini</taxon>
        <taxon>Culex</taxon>
        <taxon>Culex</taxon>
    </lineage>
</organism>
<protein>
    <submittedName>
        <fullName evidence="2">(northern house mosquito) hypothetical protein</fullName>
    </submittedName>
</protein>
<evidence type="ECO:0000313" key="2">
    <source>
        <dbReference type="EMBL" id="CAG6600373.1"/>
    </source>
</evidence>
<feature type="compositionally biased region" description="Low complexity" evidence="1">
    <location>
        <begin position="59"/>
        <end position="71"/>
    </location>
</feature>
<name>A0A8D8L213_CULPI</name>
<accession>A0A8D8L213</accession>
<evidence type="ECO:0000256" key="1">
    <source>
        <dbReference type="SAM" id="MobiDB-lite"/>
    </source>
</evidence>
<dbReference type="AlphaFoldDB" id="A0A8D8L213"/>
<dbReference type="EMBL" id="HBUE01345427">
    <property type="protein sequence ID" value="CAG6600373.1"/>
    <property type="molecule type" value="Transcribed_RNA"/>
</dbReference>
<feature type="region of interest" description="Disordered" evidence="1">
    <location>
        <begin position="1"/>
        <end position="116"/>
    </location>
</feature>
<feature type="compositionally biased region" description="Basic and acidic residues" evidence="1">
    <location>
        <begin position="72"/>
        <end position="82"/>
    </location>
</feature>
<dbReference type="EMBL" id="HBUE01238455">
    <property type="protein sequence ID" value="CAG6548155.1"/>
    <property type="molecule type" value="Transcribed_RNA"/>
</dbReference>
<feature type="compositionally biased region" description="Gly residues" evidence="1">
    <location>
        <begin position="41"/>
        <end position="52"/>
    </location>
</feature>
<feature type="compositionally biased region" description="Low complexity" evidence="1">
    <location>
        <begin position="1"/>
        <end position="10"/>
    </location>
</feature>
<proteinExistence type="predicted"/>